<feature type="region of interest" description="Disordered" evidence="1">
    <location>
        <begin position="118"/>
        <end position="149"/>
    </location>
</feature>
<organism evidence="2 3">
    <name type="scientific">Dendrobium chrysotoxum</name>
    <name type="common">Orchid</name>
    <dbReference type="NCBI Taxonomy" id="161865"/>
    <lineage>
        <taxon>Eukaryota</taxon>
        <taxon>Viridiplantae</taxon>
        <taxon>Streptophyta</taxon>
        <taxon>Embryophyta</taxon>
        <taxon>Tracheophyta</taxon>
        <taxon>Spermatophyta</taxon>
        <taxon>Magnoliopsida</taxon>
        <taxon>Liliopsida</taxon>
        <taxon>Asparagales</taxon>
        <taxon>Orchidaceae</taxon>
        <taxon>Epidendroideae</taxon>
        <taxon>Malaxideae</taxon>
        <taxon>Dendrobiinae</taxon>
        <taxon>Dendrobium</taxon>
    </lineage>
</organism>
<evidence type="ECO:0000313" key="3">
    <source>
        <dbReference type="Proteomes" id="UP000775213"/>
    </source>
</evidence>
<name>A0AAV7H7R2_DENCH</name>
<accession>A0AAV7H7R2</accession>
<comment type="caution">
    <text evidence="2">The sequence shown here is derived from an EMBL/GenBank/DDBJ whole genome shotgun (WGS) entry which is preliminary data.</text>
</comment>
<dbReference type="Proteomes" id="UP000775213">
    <property type="component" value="Unassembled WGS sequence"/>
</dbReference>
<protein>
    <submittedName>
        <fullName evidence="2">Uncharacterized protein</fullName>
    </submittedName>
</protein>
<evidence type="ECO:0000313" key="2">
    <source>
        <dbReference type="EMBL" id="KAH0464467.1"/>
    </source>
</evidence>
<keyword evidence="3" id="KW-1185">Reference proteome</keyword>
<dbReference type="AlphaFoldDB" id="A0AAV7H7R2"/>
<reference evidence="2 3" key="1">
    <citation type="journal article" date="2021" name="Hortic Res">
        <title>Chromosome-scale assembly of the Dendrobium chrysotoxum genome enhances the understanding of orchid evolution.</title>
        <authorList>
            <person name="Zhang Y."/>
            <person name="Zhang G.Q."/>
            <person name="Zhang D."/>
            <person name="Liu X.D."/>
            <person name="Xu X.Y."/>
            <person name="Sun W.H."/>
            <person name="Yu X."/>
            <person name="Zhu X."/>
            <person name="Wang Z.W."/>
            <person name="Zhao X."/>
            <person name="Zhong W.Y."/>
            <person name="Chen H."/>
            <person name="Yin W.L."/>
            <person name="Huang T."/>
            <person name="Niu S.C."/>
            <person name="Liu Z.J."/>
        </authorList>
    </citation>
    <scope>NUCLEOTIDE SEQUENCE [LARGE SCALE GENOMIC DNA]</scope>
    <source>
        <strain evidence="2">Lindl</strain>
    </source>
</reference>
<gene>
    <name evidence="2" type="ORF">IEQ34_007253</name>
</gene>
<dbReference type="EMBL" id="JAGFBR010000007">
    <property type="protein sequence ID" value="KAH0464467.1"/>
    <property type="molecule type" value="Genomic_DNA"/>
</dbReference>
<evidence type="ECO:0000256" key="1">
    <source>
        <dbReference type="SAM" id="MobiDB-lite"/>
    </source>
</evidence>
<sequence>MCEPASCTMGSVCTCFALVRCAPRSACLDLTCVRQHLECVLEPTFVYPIVPPSIRIAPTCVWPASVPLALLQISNPTSTPTSEQPRLCLQPNPPTFAPKPVCSFQQFQPEVALFRSFKHRTETVSPPPPEIPQGTSLSPAPGPDSRTAS</sequence>
<proteinExistence type="predicted"/>